<dbReference type="Pfam" id="PF00753">
    <property type="entry name" value="Lactamase_B"/>
    <property type="match status" value="1"/>
</dbReference>
<dbReference type="RefSeq" id="WP_196191848.1">
    <property type="nucleotide sequence ID" value="NZ_JADPRT010000001.1"/>
</dbReference>
<evidence type="ECO:0000259" key="1">
    <source>
        <dbReference type="SMART" id="SM00849"/>
    </source>
</evidence>
<keyword evidence="3" id="KW-1185">Reference proteome</keyword>
<dbReference type="PANTHER" id="PTHR46233">
    <property type="entry name" value="HYDROXYACYLGLUTATHIONE HYDROLASE GLOC"/>
    <property type="match status" value="1"/>
</dbReference>
<dbReference type="Gene3D" id="3.60.15.10">
    <property type="entry name" value="Ribonuclease Z/Hydroxyacylglutathione hydrolase-like"/>
    <property type="match status" value="1"/>
</dbReference>
<proteinExistence type="predicted"/>
<dbReference type="EMBL" id="JADPRT010000001">
    <property type="protein sequence ID" value="MBF9066654.1"/>
    <property type="molecule type" value="Genomic_DNA"/>
</dbReference>
<organism evidence="2 3">
    <name type="scientific">Streptacidiphilus fuscans</name>
    <dbReference type="NCBI Taxonomy" id="2789292"/>
    <lineage>
        <taxon>Bacteria</taxon>
        <taxon>Bacillati</taxon>
        <taxon>Actinomycetota</taxon>
        <taxon>Actinomycetes</taxon>
        <taxon>Kitasatosporales</taxon>
        <taxon>Streptomycetaceae</taxon>
        <taxon>Streptacidiphilus</taxon>
    </lineage>
</organism>
<gene>
    <name evidence="2" type="ORF">I2501_01210</name>
</gene>
<comment type="caution">
    <text evidence="2">The sequence shown here is derived from an EMBL/GenBank/DDBJ whole genome shotgun (WGS) entry which is preliminary data.</text>
</comment>
<dbReference type="SMART" id="SM00849">
    <property type="entry name" value="Lactamase_B"/>
    <property type="match status" value="1"/>
</dbReference>
<dbReference type="Proteomes" id="UP000657385">
    <property type="component" value="Unassembled WGS sequence"/>
</dbReference>
<dbReference type="CDD" id="cd06262">
    <property type="entry name" value="metallo-hydrolase-like_MBL-fold"/>
    <property type="match status" value="1"/>
</dbReference>
<dbReference type="InterPro" id="IPR051453">
    <property type="entry name" value="MBL_Glyoxalase_II"/>
</dbReference>
<feature type="domain" description="Metallo-beta-lactamase" evidence="1">
    <location>
        <begin position="35"/>
        <end position="199"/>
    </location>
</feature>
<reference evidence="2" key="1">
    <citation type="submission" date="2020-11" db="EMBL/GenBank/DDBJ databases">
        <title>Isolation and identification of active actinomycetes.</title>
        <authorList>
            <person name="Yu B."/>
        </authorList>
    </citation>
    <scope>NUCLEOTIDE SEQUENCE</scope>
    <source>
        <strain evidence="2">NEAU-YB345</strain>
    </source>
</reference>
<dbReference type="InterPro" id="IPR036866">
    <property type="entry name" value="RibonucZ/Hydroxyglut_hydro"/>
</dbReference>
<protein>
    <submittedName>
        <fullName evidence="2">MBL fold metallo-hydrolase</fullName>
    </submittedName>
</protein>
<dbReference type="PANTHER" id="PTHR46233:SF4">
    <property type="entry name" value="METALLO-BETA-LACTAMASE DOMAIN-CONTAINING PROTEIN"/>
    <property type="match status" value="1"/>
</dbReference>
<evidence type="ECO:0000313" key="2">
    <source>
        <dbReference type="EMBL" id="MBF9066654.1"/>
    </source>
</evidence>
<dbReference type="SUPFAM" id="SSF56281">
    <property type="entry name" value="Metallo-hydrolase/oxidoreductase"/>
    <property type="match status" value="1"/>
</dbReference>
<accession>A0A931AXG0</accession>
<sequence>MAPSAGPVPAVPAARVELLVTSGTFTLDGGSWDVDNNVWLVGDDSEVLVLDPAHDAEAVAAAVGGRRVTAIVCTHAHNDHVNAAPALAERTGAPILLHPDDLTLWRMTHPDREPDGPLKDGDVLHVAGVDLHVLHTPGHSPGAVSLHAPALDTVFTGDTLFAGGPGATGRSFSDFPTIVDSIRERLLTLPPETTVRTGHGDSTTVGTEAPHLAEWIARGH</sequence>
<evidence type="ECO:0000313" key="3">
    <source>
        <dbReference type="Proteomes" id="UP000657385"/>
    </source>
</evidence>
<dbReference type="InterPro" id="IPR001279">
    <property type="entry name" value="Metallo-B-lactamas"/>
</dbReference>
<dbReference type="AlphaFoldDB" id="A0A931AXG0"/>
<name>A0A931AXG0_9ACTN</name>